<gene>
    <name evidence="10" type="primary">TWF1</name>
    <name evidence="10" type="ORF">KQ657_001438</name>
</gene>
<dbReference type="InterPro" id="IPR029006">
    <property type="entry name" value="ADF-H/Gelsolin-like_dom_sf"/>
</dbReference>
<feature type="compositionally biased region" description="Basic residues" evidence="8">
    <location>
        <begin position="332"/>
        <end position="342"/>
    </location>
</feature>
<evidence type="ECO:0000256" key="8">
    <source>
        <dbReference type="SAM" id="MobiDB-lite"/>
    </source>
</evidence>
<protein>
    <submittedName>
        <fullName evidence="10">Twinfilin-1</fullName>
    </submittedName>
</protein>
<evidence type="ECO:0000256" key="2">
    <source>
        <dbReference type="ARBA" id="ARBA00009557"/>
    </source>
</evidence>
<dbReference type="Gene3D" id="3.40.20.10">
    <property type="entry name" value="Severin"/>
    <property type="match status" value="2"/>
</dbReference>
<feature type="compositionally biased region" description="Polar residues" evidence="8">
    <location>
        <begin position="311"/>
        <end position="328"/>
    </location>
</feature>
<reference evidence="10" key="1">
    <citation type="submission" date="2021-03" db="EMBL/GenBank/DDBJ databases">
        <authorList>
            <person name="Palmer J.M."/>
        </authorList>
    </citation>
    <scope>NUCLEOTIDE SEQUENCE</scope>
    <source>
        <strain evidence="10">ARV_011</strain>
    </source>
</reference>
<feature type="domain" description="ADF-H" evidence="9">
    <location>
        <begin position="1"/>
        <end position="136"/>
    </location>
</feature>
<dbReference type="GO" id="GO:0003785">
    <property type="term" value="F:actin monomer binding"/>
    <property type="evidence" value="ECO:0007669"/>
    <property type="project" value="TreeGrafter"/>
</dbReference>
<dbReference type="PANTHER" id="PTHR13759:SF1">
    <property type="entry name" value="TWINFILIN"/>
    <property type="match status" value="1"/>
</dbReference>
<dbReference type="GO" id="GO:0005884">
    <property type="term" value="C:actin filament"/>
    <property type="evidence" value="ECO:0007669"/>
    <property type="project" value="TreeGrafter"/>
</dbReference>
<evidence type="ECO:0000259" key="9">
    <source>
        <dbReference type="PROSITE" id="PS51263"/>
    </source>
</evidence>
<keyword evidence="4" id="KW-0677">Repeat</keyword>
<keyword evidence="11" id="KW-1185">Reference proteome</keyword>
<dbReference type="SUPFAM" id="SSF55753">
    <property type="entry name" value="Actin depolymerizing proteins"/>
    <property type="match status" value="2"/>
</dbReference>
<dbReference type="Pfam" id="PF00241">
    <property type="entry name" value="Cofilin_ADF"/>
    <property type="match status" value="2"/>
</dbReference>
<dbReference type="GO" id="GO:0051016">
    <property type="term" value="P:barbed-end actin filament capping"/>
    <property type="evidence" value="ECO:0007669"/>
    <property type="project" value="TreeGrafter"/>
</dbReference>
<comment type="subunit">
    <text evidence="7">Interacts with G-actin; ADP-actin form.</text>
</comment>
<dbReference type="EMBL" id="JAHMUF010000016">
    <property type="protein sequence ID" value="KAG7192658.1"/>
    <property type="molecule type" value="Genomic_DNA"/>
</dbReference>
<sequence>MSAQSGITVSKPLLEATRNLPAPIVITISSNQTEIEVDPAFSSSSCTSSSSLSGHFDSIHKYIKSIYPQPKYILIPSEPLNILISFIPDDAPIRQKMLYASSKNALISELGLGLLESYAWTELEELTYEYYKSARNLHLDPQPLTEEEKLNDAINALQATGLTQNYYKRELTSMHTNSNTHSNSDGLLYAFDSDLTDSIDQWSQSTLISFGINDTDKKIQLNLVNKNVAVDSIIPTLQSASPTPIYAVYNYLSGGPMFIYACPLGSKVKDRMLYASFKQDLLNHLKSKHGLHFIKSFEVGDLDELELSEFSGVSTPESEPASGRSTPDSRLKFSKPKGPRRR</sequence>
<dbReference type="OrthoDB" id="10006997at2759"/>
<dbReference type="AlphaFoldDB" id="A0A9P8AHG1"/>
<dbReference type="InterPro" id="IPR002108">
    <property type="entry name" value="ADF-H"/>
</dbReference>
<keyword evidence="6" id="KW-0206">Cytoskeleton</keyword>
<evidence type="ECO:0000313" key="11">
    <source>
        <dbReference type="Proteomes" id="UP000790833"/>
    </source>
</evidence>
<evidence type="ECO:0000256" key="4">
    <source>
        <dbReference type="ARBA" id="ARBA00022737"/>
    </source>
</evidence>
<feature type="domain" description="ADF-H" evidence="9">
    <location>
        <begin position="179"/>
        <end position="315"/>
    </location>
</feature>
<dbReference type="GO" id="GO:0051015">
    <property type="term" value="F:actin filament binding"/>
    <property type="evidence" value="ECO:0007669"/>
    <property type="project" value="TreeGrafter"/>
</dbReference>
<comment type="caution">
    <text evidence="10">The sequence shown here is derived from an EMBL/GenBank/DDBJ whole genome shotgun (WGS) entry which is preliminary data.</text>
</comment>
<feature type="region of interest" description="Disordered" evidence="8">
    <location>
        <begin position="310"/>
        <end position="342"/>
    </location>
</feature>
<dbReference type="GO" id="GO:0005737">
    <property type="term" value="C:cytoplasm"/>
    <property type="evidence" value="ECO:0007669"/>
    <property type="project" value="TreeGrafter"/>
</dbReference>
<dbReference type="Proteomes" id="UP000790833">
    <property type="component" value="Unassembled WGS sequence"/>
</dbReference>
<organism evidence="10 11">
    <name type="scientific">Scheffersomyces spartinae</name>
    <dbReference type="NCBI Taxonomy" id="45513"/>
    <lineage>
        <taxon>Eukaryota</taxon>
        <taxon>Fungi</taxon>
        <taxon>Dikarya</taxon>
        <taxon>Ascomycota</taxon>
        <taxon>Saccharomycotina</taxon>
        <taxon>Pichiomycetes</taxon>
        <taxon>Debaryomycetaceae</taxon>
        <taxon>Scheffersomyces</taxon>
    </lineage>
</organism>
<evidence type="ECO:0000256" key="7">
    <source>
        <dbReference type="ARBA" id="ARBA00038532"/>
    </source>
</evidence>
<evidence type="ECO:0000313" key="10">
    <source>
        <dbReference type="EMBL" id="KAG7192658.1"/>
    </source>
</evidence>
<dbReference type="RefSeq" id="XP_043048208.1">
    <property type="nucleotide sequence ID" value="XM_043192236.1"/>
</dbReference>
<keyword evidence="5" id="KW-0009">Actin-binding</keyword>
<name>A0A9P8AHG1_9ASCO</name>
<evidence type="ECO:0000256" key="1">
    <source>
        <dbReference type="ARBA" id="ARBA00004245"/>
    </source>
</evidence>
<dbReference type="PROSITE" id="PS51263">
    <property type="entry name" value="ADF_H"/>
    <property type="match status" value="2"/>
</dbReference>
<evidence type="ECO:0000256" key="6">
    <source>
        <dbReference type="ARBA" id="ARBA00023212"/>
    </source>
</evidence>
<dbReference type="GeneID" id="66114812"/>
<proteinExistence type="inferred from homology"/>
<dbReference type="SMART" id="SM00102">
    <property type="entry name" value="ADF"/>
    <property type="match status" value="2"/>
</dbReference>
<comment type="subcellular location">
    <subcellularLocation>
        <location evidence="1">Cytoplasm</location>
        <location evidence="1">Cytoskeleton</location>
    </subcellularLocation>
</comment>
<keyword evidence="3" id="KW-0963">Cytoplasm</keyword>
<dbReference type="CDD" id="cd11285">
    <property type="entry name" value="ADF_Twf-N_like"/>
    <property type="match status" value="1"/>
</dbReference>
<evidence type="ECO:0000256" key="3">
    <source>
        <dbReference type="ARBA" id="ARBA00022490"/>
    </source>
</evidence>
<evidence type="ECO:0000256" key="5">
    <source>
        <dbReference type="ARBA" id="ARBA00023203"/>
    </source>
</evidence>
<accession>A0A9P8AHG1</accession>
<dbReference type="GO" id="GO:0030042">
    <property type="term" value="P:actin filament depolymerization"/>
    <property type="evidence" value="ECO:0007669"/>
    <property type="project" value="TreeGrafter"/>
</dbReference>
<dbReference type="PANTHER" id="PTHR13759">
    <property type="entry name" value="TWINFILIN"/>
    <property type="match status" value="1"/>
</dbReference>
<dbReference type="InterPro" id="IPR028458">
    <property type="entry name" value="Twinfilin"/>
</dbReference>
<comment type="similarity">
    <text evidence="2">Belongs to the actin-binding proteins ADF family. Twinfilin subfamily.</text>
</comment>